<evidence type="ECO:0000313" key="2">
    <source>
        <dbReference type="Proteomes" id="UP000431177"/>
    </source>
</evidence>
<dbReference type="RefSeq" id="WP_117955690.1">
    <property type="nucleotide sequence ID" value="NZ_JADNNX010000024.1"/>
</dbReference>
<reference evidence="1 2" key="1">
    <citation type="journal article" date="2019" name="Nat. Med.">
        <title>A library of human gut bacterial isolates paired with longitudinal multiomics data enables mechanistic microbiome research.</title>
        <authorList>
            <person name="Poyet M."/>
            <person name="Groussin M."/>
            <person name="Gibbons S.M."/>
            <person name="Avila-Pacheco J."/>
            <person name="Jiang X."/>
            <person name="Kearney S.M."/>
            <person name="Perrotta A.R."/>
            <person name="Berdy B."/>
            <person name="Zhao S."/>
            <person name="Lieberman T.D."/>
            <person name="Swanson P.K."/>
            <person name="Smith M."/>
            <person name="Roesemann S."/>
            <person name="Alexander J.E."/>
            <person name="Rich S.A."/>
            <person name="Livny J."/>
            <person name="Vlamakis H."/>
            <person name="Clish C."/>
            <person name="Bullock K."/>
            <person name="Deik A."/>
            <person name="Scott J."/>
            <person name="Pierce K.A."/>
            <person name="Xavier R.J."/>
            <person name="Alm E.J."/>
        </authorList>
    </citation>
    <scope>NUCLEOTIDE SEQUENCE [LARGE SCALE GENOMIC DNA]</scope>
    <source>
        <strain evidence="1 2">BIOML-A2</strain>
    </source>
</reference>
<comment type="caution">
    <text evidence="1">The sequence shown here is derived from an EMBL/GenBank/DDBJ whole genome shotgun (WGS) entry which is preliminary data.</text>
</comment>
<evidence type="ECO:0000313" key="1">
    <source>
        <dbReference type="EMBL" id="KAB5326918.1"/>
    </source>
</evidence>
<accession>A0A412T989</accession>
<dbReference type="AlphaFoldDB" id="A0A412T989"/>
<dbReference type="Proteomes" id="UP000431177">
    <property type="component" value="Unassembled WGS sequence"/>
</dbReference>
<name>A0A412T989_BACSE</name>
<protein>
    <submittedName>
        <fullName evidence="1">Uncharacterized protein</fullName>
    </submittedName>
</protein>
<sequence>MNIIERIDRPCEYVEVAQTALIACQYLYLWLFAGPDDAYKVYSLAILMAFEFVMVHSGFFMAAMPLKASIRLFIPLYGLFAFAVGYSMREGDYTIIILYLATVLNRMRFAFFNVSKSVKQRVVKQSMIALAVYFVLTVSVVCAESVIPSFSLGAAFSESASYTREVRAGGLFVEKPYVPICLGFLYYSVLSFFNFKTVWRERAFIKRRCTGGYTEEVTNKRQQKNK</sequence>
<organism evidence="1 2">
    <name type="scientific">Bacteroides stercoris</name>
    <dbReference type="NCBI Taxonomy" id="46506"/>
    <lineage>
        <taxon>Bacteria</taxon>
        <taxon>Pseudomonadati</taxon>
        <taxon>Bacteroidota</taxon>
        <taxon>Bacteroidia</taxon>
        <taxon>Bacteroidales</taxon>
        <taxon>Bacteroidaceae</taxon>
        <taxon>Bacteroides</taxon>
    </lineage>
</organism>
<dbReference type="EMBL" id="WCLA01000021">
    <property type="protein sequence ID" value="KAB5326918.1"/>
    <property type="molecule type" value="Genomic_DNA"/>
</dbReference>
<gene>
    <name evidence="1" type="ORF">F9950_10790</name>
</gene>
<proteinExistence type="predicted"/>